<dbReference type="CDD" id="cd00090">
    <property type="entry name" value="HTH_ARSR"/>
    <property type="match status" value="1"/>
</dbReference>
<dbReference type="PRINTS" id="PR00033">
    <property type="entry name" value="HTHASNC"/>
</dbReference>
<dbReference type="Gene3D" id="1.10.10.10">
    <property type="entry name" value="Winged helix-like DNA-binding domain superfamily/Winged helix DNA-binding domain"/>
    <property type="match status" value="1"/>
</dbReference>
<dbReference type="InterPro" id="IPR036390">
    <property type="entry name" value="WH_DNA-bd_sf"/>
</dbReference>
<dbReference type="InterPro" id="IPR011008">
    <property type="entry name" value="Dimeric_a/b-barrel"/>
</dbReference>
<dbReference type="Pfam" id="PF13404">
    <property type="entry name" value="HTH_AsnC-type"/>
    <property type="match status" value="1"/>
</dbReference>
<organism evidence="5 6">
    <name type="scientific">Citricoccus nitrophenolicus</name>
    <dbReference type="NCBI Taxonomy" id="863575"/>
    <lineage>
        <taxon>Bacteria</taxon>
        <taxon>Bacillati</taxon>
        <taxon>Actinomycetota</taxon>
        <taxon>Actinomycetes</taxon>
        <taxon>Micrococcales</taxon>
        <taxon>Micrococcaceae</taxon>
        <taxon>Citricoccus</taxon>
    </lineage>
</organism>
<dbReference type="RefSeq" id="WP_347920169.1">
    <property type="nucleotide sequence ID" value="NZ_JBDXMX010000003.1"/>
</dbReference>
<evidence type="ECO:0000313" key="6">
    <source>
        <dbReference type="Proteomes" id="UP001484097"/>
    </source>
</evidence>
<dbReference type="InterPro" id="IPR019888">
    <property type="entry name" value="Tscrpt_reg_AsnC-like"/>
</dbReference>
<evidence type="ECO:0000256" key="3">
    <source>
        <dbReference type="ARBA" id="ARBA00023163"/>
    </source>
</evidence>
<dbReference type="PANTHER" id="PTHR30154:SF54">
    <property type="entry name" value="POSSIBLE TRANSCRIPTIONAL REGULATORY PROTEIN (PROBABLY LRP_ASNC-FAMILY)"/>
    <property type="match status" value="1"/>
</dbReference>
<comment type="caution">
    <text evidence="5">The sequence shown here is derived from an EMBL/GenBank/DDBJ whole genome shotgun (WGS) entry which is preliminary data.</text>
</comment>
<dbReference type="SUPFAM" id="SSF46785">
    <property type="entry name" value="Winged helix' DNA-binding domain"/>
    <property type="match status" value="1"/>
</dbReference>
<dbReference type="PANTHER" id="PTHR30154">
    <property type="entry name" value="LEUCINE-RESPONSIVE REGULATORY PROTEIN"/>
    <property type="match status" value="1"/>
</dbReference>
<dbReference type="EMBL" id="JBDXMX010000003">
    <property type="protein sequence ID" value="MEO9247515.1"/>
    <property type="molecule type" value="Genomic_DNA"/>
</dbReference>
<keyword evidence="6" id="KW-1185">Reference proteome</keyword>
<name>A0ABV0IH69_9MICC</name>
<keyword evidence="1" id="KW-0805">Transcription regulation</keyword>
<evidence type="ECO:0000313" key="5">
    <source>
        <dbReference type="EMBL" id="MEO9247515.1"/>
    </source>
</evidence>
<feature type="domain" description="HTH asnC-type" evidence="4">
    <location>
        <begin position="27"/>
        <end position="88"/>
    </location>
</feature>
<evidence type="ECO:0000259" key="4">
    <source>
        <dbReference type="PROSITE" id="PS50956"/>
    </source>
</evidence>
<evidence type="ECO:0000256" key="2">
    <source>
        <dbReference type="ARBA" id="ARBA00023125"/>
    </source>
</evidence>
<dbReference type="InterPro" id="IPR019887">
    <property type="entry name" value="Tscrpt_reg_AsnC/Lrp_C"/>
</dbReference>
<keyword evidence="2" id="KW-0238">DNA-binding</keyword>
<dbReference type="Proteomes" id="UP001484097">
    <property type="component" value="Unassembled WGS sequence"/>
</dbReference>
<dbReference type="InterPro" id="IPR036388">
    <property type="entry name" value="WH-like_DNA-bd_sf"/>
</dbReference>
<dbReference type="Gene3D" id="3.30.70.920">
    <property type="match status" value="1"/>
</dbReference>
<gene>
    <name evidence="5" type="ORF">ABDK96_07470</name>
</gene>
<dbReference type="InterPro" id="IPR011991">
    <property type="entry name" value="ArsR-like_HTH"/>
</dbReference>
<dbReference type="Pfam" id="PF01037">
    <property type="entry name" value="AsnC_trans_reg"/>
    <property type="match status" value="1"/>
</dbReference>
<proteinExistence type="predicted"/>
<sequence length="174" mass="18997">MDERRPASTEGRAEAMGARDGIERARLDEVDVAILRLLERSGRMPYSELATRVGIAESTCHKRVRALVASGAISGFHAAVDPSVRGLALEALIAVRLHAHARSGLRRFQGYLESLPATQRVYFLAGDRDFLLHVAVRDAAALRTLVSDTLSLREEVAATNTSLIFEHAPGRLVE</sequence>
<evidence type="ECO:0000256" key="1">
    <source>
        <dbReference type="ARBA" id="ARBA00023015"/>
    </source>
</evidence>
<accession>A0ABV0IH69</accession>
<dbReference type="SMART" id="SM00344">
    <property type="entry name" value="HTH_ASNC"/>
    <property type="match status" value="1"/>
</dbReference>
<protein>
    <submittedName>
        <fullName evidence="5">Lrp/AsnC family transcriptional regulator</fullName>
    </submittedName>
</protein>
<keyword evidence="3" id="KW-0804">Transcription</keyword>
<dbReference type="InterPro" id="IPR000485">
    <property type="entry name" value="AsnC-type_HTH_dom"/>
</dbReference>
<dbReference type="SUPFAM" id="SSF54909">
    <property type="entry name" value="Dimeric alpha+beta barrel"/>
    <property type="match status" value="1"/>
</dbReference>
<dbReference type="PROSITE" id="PS50956">
    <property type="entry name" value="HTH_ASNC_2"/>
    <property type="match status" value="1"/>
</dbReference>
<reference evidence="5 6" key="1">
    <citation type="submission" date="2024-05" db="EMBL/GenBank/DDBJ databases">
        <authorList>
            <person name="Yi C."/>
        </authorList>
    </citation>
    <scope>NUCLEOTIDE SEQUENCE [LARGE SCALE GENOMIC DNA]</scope>
    <source>
        <strain evidence="5 6">XS13</strain>
    </source>
</reference>